<dbReference type="EMBL" id="LLGC01000191">
    <property type="protein sequence ID" value="KQE02481.1"/>
    <property type="molecule type" value="Genomic_DNA"/>
</dbReference>
<dbReference type="AlphaFoldDB" id="A0A0D8UBH6"/>
<dbReference type="EMBL" id="LLGC01000001">
    <property type="protein sequence ID" value="KQE13103.1"/>
    <property type="molecule type" value="Genomic_DNA"/>
</dbReference>
<dbReference type="KEGG" id="abau:IX87_18565"/>
<dbReference type="KEGG" id="abk:LX00_03955"/>
<proteinExistence type="predicted"/>
<gene>
    <name evidence="2" type="ORF">APD33_00190</name>
    <name evidence="1" type="ORF">APD33_16350</name>
    <name evidence="3" type="ORF">FPK87_19135</name>
</gene>
<dbReference type="Proteomes" id="UP000051449">
    <property type="component" value="Unassembled WGS sequence"/>
</dbReference>
<sequence length="182" mass="20825">MNFLKQVTLNYKHLQATSLFAAHREVRFYLMGVLVKDGVMAATNGHCALICDAPEVKDLEVIIPIEIVKSFIKKVGNNPKVKTITLSQIDDEFWLLDYENGMFEFFRPIDGKFPDISRVDIPKPTEPPKEFVQWNLEYVGQFMKCSKILNCRFPLFYPSGATTSTYVEFVDGVHGLLMPLRV</sequence>
<evidence type="ECO:0000313" key="3">
    <source>
        <dbReference type="EMBL" id="MDR8262561.1"/>
    </source>
</evidence>
<reference evidence="3" key="2">
    <citation type="submission" date="2019-07" db="EMBL/GenBank/DDBJ databases">
        <title>Biological characteristics of mucoid Acinetobacter baumannii from a general hospital in China.</title>
        <authorList>
            <person name="Hua X."/>
            <person name="Yu Y."/>
        </authorList>
    </citation>
    <scope>NUCLEOTIDE SEQUENCE [LARGE SCALE GENOMIC DNA]</scope>
    <source>
        <strain evidence="3">N41</strain>
    </source>
</reference>
<dbReference type="SUPFAM" id="SSF55979">
    <property type="entry name" value="DNA clamp"/>
    <property type="match status" value="1"/>
</dbReference>
<evidence type="ECO:0008006" key="5">
    <source>
        <dbReference type="Google" id="ProtNLM"/>
    </source>
</evidence>
<evidence type="ECO:0000313" key="4">
    <source>
        <dbReference type="Proteomes" id="UP000051449"/>
    </source>
</evidence>
<dbReference type="InterPro" id="IPR046938">
    <property type="entry name" value="DNA_clamp_sf"/>
</dbReference>
<evidence type="ECO:0000313" key="1">
    <source>
        <dbReference type="EMBL" id="KQE02481.1"/>
    </source>
</evidence>
<dbReference type="SMR" id="A0A0D8UBH6"/>
<dbReference type="eggNOG" id="COG0592">
    <property type="taxonomic scope" value="Bacteria"/>
</dbReference>
<dbReference type="RefSeq" id="WP_001010136.1">
    <property type="nucleotide sequence ID" value="NZ_AP024415.1"/>
</dbReference>
<reference evidence="1 4" key="1">
    <citation type="submission" date="2015-10" db="EMBL/GenBank/DDBJ databases">
        <title>The utility of whole genome sequencing in characterizing Acinetobacter epidemiology and analyzing hospital outbreaks.</title>
        <authorList>
            <person name="Ozer E.A."/>
            <person name="Fitzpatrick M.A."/>
            <person name="Hauser A.R."/>
        </authorList>
    </citation>
    <scope>NUCLEOTIDE SEQUENCE [LARGE SCALE GENOMIC DNA]</scope>
    <source>
        <strain evidence="1 4">ABBL072</strain>
    </source>
</reference>
<organism evidence="1 4">
    <name type="scientific">Acinetobacter baumannii</name>
    <dbReference type="NCBI Taxonomy" id="470"/>
    <lineage>
        <taxon>Bacteria</taxon>
        <taxon>Pseudomonadati</taxon>
        <taxon>Pseudomonadota</taxon>
        <taxon>Gammaproteobacteria</taxon>
        <taxon>Moraxellales</taxon>
        <taxon>Moraxellaceae</taxon>
        <taxon>Acinetobacter</taxon>
        <taxon>Acinetobacter calcoaceticus/baumannii complex</taxon>
    </lineage>
</organism>
<evidence type="ECO:0000313" key="2">
    <source>
        <dbReference type="EMBL" id="KQE13103.1"/>
    </source>
</evidence>
<dbReference type="Gene3D" id="3.10.150.10">
    <property type="entry name" value="DNA Polymerase III, subunit A, domain 2"/>
    <property type="match status" value="1"/>
</dbReference>
<accession>A0A0D8UBH6</accession>
<dbReference type="EMBL" id="VMBB01000043">
    <property type="protein sequence ID" value="MDR8262561.1"/>
    <property type="molecule type" value="Genomic_DNA"/>
</dbReference>
<name>A0A0D8UBH6_ACIBA</name>
<protein>
    <recommendedName>
        <fullName evidence="5">DNA polymerase III beta subunit, central domain protein</fullName>
    </recommendedName>
</protein>
<comment type="caution">
    <text evidence="1">The sequence shown here is derived from an EMBL/GenBank/DDBJ whole genome shotgun (WGS) entry which is preliminary data.</text>
</comment>